<protein>
    <submittedName>
        <fullName evidence="2">Extracellular solute-binding protein</fullName>
    </submittedName>
</protein>
<gene>
    <name evidence="2" type="ORF">SANBI_003586</name>
</gene>
<keyword evidence="3" id="KW-1185">Reference proteome</keyword>
<evidence type="ECO:0000256" key="1">
    <source>
        <dbReference type="ARBA" id="ARBA00008520"/>
    </source>
</evidence>
<dbReference type="RefSeq" id="WP_319157480.1">
    <property type="nucleotide sequence ID" value="NZ_CP138359.1"/>
</dbReference>
<dbReference type="PANTHER" id="PTHR43649">
    <property type="entry name" value="ARABINOSE-BINDING PROTEIN-RELATED"/>
    <property type="match status" value="1"/>
</dbReference>
<dbReference type="Gene3D" id="3.40.190.10">
    <property type="entry name" value="Periplasmic binding protein-like II"/>
    <property type="match status" value="1"/>
</dbReference>
<dbReference type="InterPro" id="IPR006311">
    <property type="entry name" value="TAT_signal"/>
</dbReference>
<dbReference type="EMBL" id="CP138359">
    <property type="protein sequence ID" value="WPF82242.1"/>
    <property type="molecule type" value="Genomic_DNA"/>
</dbReference>
<reference evidence="3" key="1">
    <citation type="submission" date="2023-11" db="EMBL/GenBank/DDBJ databases">
        <authorList>
            <person name="Helweg L.P."/>
            <person name="Kiel A."/>
            <person name="Hitz F."/>
            <person name="Ruckert-Reed C."/>
            <person name="Busche T."/>
            <person name="Kaltschmidt B."/>
            <person name="Kaltschmidt C."/>
        </authorList>
    </citation>
    <scope>NUCLEOTIDE SEQUENCE [LARGE SCALE GENOMIC DNA]</scope>
    <source>
        <strain evidence="3">4.1</strain>
    </source>
</reference>
<proteinExistence type="inferred from homology"/>
<dbReference type="SUPFAM" id="SSF53850">
    <property type="entry name" value="Periplasmic binding protein-like II"/>
    <property type="match status" value="1"/>
</dbReference>
<accession>A0AAF0Z3N6</accession>
<dbReference type="AlphaFoldDB" id="A0AAF0Z3N6"/>
<evidence type="ECO:0000313" key="2">
    <source>
        <dbReference type="EMBL" id="WPF82242.1"/>
    </source>
</evidence>
<dbReference type="Proteomes" id="UP001304340">
    <property type="component" value="Chromosome"/>
</dbReference>
<evidence type="ECO:0000313" key="3">
    <source>
        <dbReference type="Proteomes" id="UP001304340"/>
    </source>
</evidence>
<name>A0AAF0Z3N6_9MICO</name>
<sequence>MTQHRGSAFGLDTHGVSRRSVLRGGLLGAAALAFGGSVLSACSGGGGAAGGSGLPLAAMPTYVEPPKPTPFLPGSADGVMDVYKAFPLDGARTVEGTVGDGGDFQFLVMTYGQPAPPLAENAYWQTLNAELNLNLKPVMVPYADFPTKFPALVAGDDLPEVVSLPMYMNTPRLPQLAEAKFTDLSDHLAGDAVKKYPNLAGVQESAWRNAFLGGRIYGVPKSDPIFGGQLYTKTDLFEKAGVSEHPQSLEELQETAAALTDSGSGVYAFGGPITELVLQVFGVPNKWTRTSDGTFVPHYEHEGFVPAIEAMASMYKAGSFHPDTATMDKTQRDSLFRTSRLAMTYDGNRAFGIIADDRELEFGMARSFEKDGGTPVYWTGGGAYAVTMLRKTDDAATIDRFLRVMDWLSAPFGSKESFVQSYGAEGDNYSIIDGVPVLNERGQREQDLGFAYIAGAPQILCNPQGAPGVDEAIHTWQTSVVPFLTDNPAQHLYSETANAKSGSLEQGVTDAITSVFLGRDSATALERAIATWKSNGGDKIAAEYAEAYVG</sequence>
<dbReference type="PANTHER" id="PTHR43649:SF31">
    <property type="entry name" value="SN-GLYCEROL-3-PHOSPHATE-BINDING PERIPLASMIC PROTEIN UGPB"/>
    <property type="match status" value="1"/>
</dbReference>
<organism evidence="2 3">
    <name type="scientific">Sanguibacter biliveldensis</name>
    <dbReference type="NCBI Taxonomy" id="3030830"/>
    <lineage>
        <taxon>Bacteria</taxon>
        <taxon>Bacillati</taxon>
        <taxon>Actinomycetota</taxon>
        <taxon>Actinomycetes</taxon>
        <taxon>Micrococcales</taxon>
        <taxon>Sanguibacteraceae</taxon>
        <taxon>Sanguibacter</taxon>
    </lineage>
</organism>
<comment type="similarity">
    <text evidence="1">Belongs to the bacterial solute-binding protein 1 family.</text>
</comment>
<dbReference type="KEGG" id="sbil:SANBI_003586"/>
<dbReference type="PROSITE" id="PS51318">
    <property type="entry name" value="TAT"/>
    <property type="match status" value="1"/>
</dbReference>
<dbReference type="InterPro" id="IPR050490">
    <property type="entry name" value="Bact_solute-bd_prot1"/>
</dbReference>